<gene>
    <name evidence="1" type="ORF">EHR08_17160</name>
</gene>
<comment type="caution">
    <text evidence="1">The sequence shown here is derived from an EMBL/GenBank/DDBJ whole genome shotgun (WGS) entry which is preliminary data.</text>
</comment>
<sequence length="320" mass="37186">MKIKEIIPSIIKNSLQPAIKLDLFIEFDSNTCLPINYYSSIFTIDKKFISNLEKISLFGDNRTNTLSNTLSRGAGKRENLEIFSISFVWRISNIELEHLENLRNDGNLKLNISTSISYLENDFSISNIKYGKIKDLNIDKELLFYEYDANYHPLHTDMNLISINSNRDFLKSKTETINYLLEIKSSDWLNDFAPNLGLGSFFVVKIPTNNKTLKNAWNYISNGEKSLLECNYKGVLANCRECISAIDKKVKSNPCYQSNFFFREKWNRKINHYLSLGLHLEDINESHEENHIISRADAHFALFSTKAILNYYEEIRQDLD</sequence>
<name>A0A6H3NQQ1_9LEPT</name>
<accession>A0A6H3NQQ1</accession>
<proteinExistence type="predicted"/>
<evidence type="ECO:0000313" key="2">
    <source>
        <dbReference type="Proteomes" id="UP000297649"/>
    </source>
</evidence>
<dbReference type="Proteomes" id="UP000297649">
    <property type="component" value="Unassembled WGS sequence"/>
</dbReference>
<dbReference type="RefSeq" id="WP_135781529.1">
    <property type="nucleotide sequence ID" value="NZ_JAIZBL010000010.1"/>
</dbReference>
<dbReference type="AlphaFoldDB" id="A0A6H3NQQ1"/>
<reference evidence="1" key="1">
    <citation type="journal article" date="2019" name="PLoS Negl. Trop. Dis.">
        <title>Revisiting the worldwide diversity of Leptospira species in the environment.</title>
        <authorList>
            <person name="Vincent A.T."/>
            <person name="Schiettekatte O."/>
            <person name="Bourhy P."/>
            <person name="Veyrier F.J."/>
            <person name="Picardeau M."/>
        </authorList>
    </citation>
    <scope>NUCLEOTIDE SEQUENCE [LARGE SCALE GENOMIC DNA]</scope>
    <source>
        <strain evidence="1">201601109</strain>
    </source>
</reference>
<organism evidence="1 2">
    <name type="scientific">Leptospira bandrabouensis</name>
    <dbReference type="NCBI Taxonomy" id="2484903"/>
    <lineage>
        <taxon>Bacteria</taxon>
        <taxon>Pseudomonadati</taxon>
        <taxon>Spirochaetota</taxon>
        <taxon>Spirochaetia</taxon>
        <taxon>Leptospirales</taxon>
        <taxon>Leptospiraceae</taxon>
        <taxon>Leptospira</taxon>
    </lineage>
</organism>
<keyword evidence="2" id="KW-1185">Reference proteome</keyword>
<evidence type="ECO:0000313" key="1">
    <source>
        <dbReference type="EMBL" id="TGN11573.1"/>
    </source>
</evidence>
<dbReference type="EMBL" id="RQHU01000023">
    <property type="protein sequence ID" value="TGN11573.1"/>
    <property type="molecule type" value="Genomic_DNA"/>
</dbReference>
<protein>
    <submittedName>
        <fullName evidence="1">Uncharacterized protein</fullName>
    </submittedName>
</protein>